<dbReference type="GO" id="GO:0005886">
    <property type="term" value="C:plasma membrane"/>
    <property type="evidence" value="ECO:0007669"/>
    <property type="project" value="TreeGrafter"/>
</dbReference>
<name>A0A231H678_9NOCA</name>
<dbReference type="EMBL" id="NGAF01000007">
    <property type="protein sequence ID" value="OXR44307.1"/>
    <property type="molecule type" value="Genomic_DNA"/>
</dbReference>
<evidence type="ECO:0008006" key="5">
    <source>
        <dbReference type="Google" id="ProtNLM"/>
    </source>
</evidence>
<keyword evidence="4" id="KW-1185">Reference proteome</keyword>
<feature type="domain" description="Mycothiol-dependent maleylpyruvate isomerase metal-binding" evidence="2">
    <location>
        <begin position="11"/>
        <end position="139"/>
    </location>
</feature>
<feature type="domain" description="MDMPI C-terminal" evidence="1">
    <location>
        <begin position="152"/>
        <end position="256"/>
    </location>
</feature>
<dbReference type="Pfam" id="PF11716">
    <property type="entry name" value="MDMPI_N"/>
    <property type="match status" value="1"/>
</dbReference>
<dbReference type="RefSeq" id="WP_094026072.1">
    <property type="nucleotide sequence ID" value="NZ_NGAF01000007.1"/>
</dbReference>
<organism evidence="3 4">
    <name type="scientific">Nocardia cerradoensis</name>
    <dbReference type="NCBI Taxonomy" id="85688"/>
    <lineage>
        <taxon>Bacteria</taxon>
        <taxon>Bacillati</taxon>
        <taxon>Actinomycetota</taxon>
        <taxon>Actinomycetes</taxon>
        <taxon>Mycobacteriales</taxon>
        <taxon>Nocardiaceae</taxon>
        <taxon>Nocardia</taxon>
    </lineage>
</organism>
<dbReference type="PANTHER" id="PTHR40758">
    <property type="entry name" value="CONSERVED PROTEIN"/>
    <property type="match status" value="1"/>
</dbReference>
<accession>A0A231H678</accession>
<evidence type="ECO:0000259" key="1">
    <source>
        <dbReference type="Pfam" id="PF07398"/>
    </source>
</evidence>
<proteinExistence type="predicted"/>
<dbReference type="AlphaFoldDB" id="A0A231H678"/>
<gene>
    <name evidence="3" type="ORF">B7C42_03868</name>
</gene>
<dbReference type="InterPro" id="IPR024344">
    <property type="entry name" value="MDMPI_metal-binding"/>
</dbReference>
<dbReference type="Gene3D" id="1.20.120.450">
    <property type="entry name" value="dinb family like domain"/>
    <property type="match status" value="1"/>
</dbReference>
<protein>
    <recommendedName>
        <fullName evidence="5">Mycothiol-dependent maleylpyruvate isomerase metal-binding domain-containing protein</fullName>
    </recommendedName>
</protein>
<dbReference type="Proteomes" id="UP000215506">
    <property type="component" value="Unassembled WGS sequence"/>
</dbReference>
<evidence type="ECO:0000313" key="3">
    <source>
        <dbReference type="EMBL" id="OXR44307.1"/>
    </source>
</evidence>
<dbReference type="InterPro" id="IPR034660">
    <property type="entry name" value="DinB/YfiT-like"/>
</dbReference>
<dbReference type="PANTHER" id="PTHR40758:SF1">
    <property type="entry name" value="CONSERVED PROTEIN"/>
    <property type="match status" value="1"/>
</dbReference>
<dbReference type="InterPro" id="IPR010872">
    <property type="entry name" value="MDMPI_C-term_domain"/>
</dbReference>
<dbReference type="NCBIfam" id="TIGR03083">
    <property type="entry name" value="maleylpyruvate isomerase family mycothiol-dependent enzyme"/>
    <property type="match status" value="1"/>
</dbReference>
<evidence type="ECO:0000259" key="2">
    <source>
        <dbReference type="Pfam" id="PF11716"/>
    </source>
</evidence>
<comment type="caution">
    <text evidence="3">The sequence shown here is derived from an EMBL/GenBank/DDBJ whole genome shotgun (WGS) entry which is preliminary data.</text>
</comment>
<evidence type="ECO:0000313" key="4">
    <source>
        <dbReference type="Proteomes" id="UP000215506"/>
    </source>
</evidence>
<reference evidence="3 4" key="1">
    <citation type="submission" date="2017-07" db="EMBL/GenBank/DDBJ databases">
        <title>First draft Genome Sequence of Nocardia cerradoensis isolated from human infection.</title>
        <authorList>
            <person name="Carrasco G."/>
        </authorList>
    </citation>
    <scope>NUCLEOTIDE SEQUENCE [LARGE SCALE GENOMIC DNA]</scope>
    <source>
        <strain evidence="3 4">CNM20130759</strain>
    </source>
</reference>
<dbReference type="GO" id="GO:0046872">
    <property type="term" value="F:metal ion binding"/>
    <property type="evidence" value="ECO:0007669"/>
    <property type="project" value="InterPro"/>
</dbReference>
<dbReference type="SUPFAM" id="SSF109854">
    <property type="entry name" value="DinB/YfiT-like putative metalloenzymes"/>
    <property type="match status" value="1"/>
</dbReference>
<sequence length="265" mass="29469">MALTFERYCDEIVAQTELLRAALAHADTAVPVPSCPGWTVGQLGRHLGGAQRWARAAVAGRVREPLPEDDFAFRDLSGYLDEDPEELRAWLAEGAADLSAELRRAGPGLELWTPVPVVPTTDFYARRFTHETLIHRADATLALGADYHAAPDVAADAIDEWLELASLPVMFEYKPESRELLGPGRTLHFHATDTPEDLHAEWIVDLTGEVIAWRRAHERAAVAVRGALTELLLVIYRRRTVEAAEIEILGDRGLFDFWLDRVGFG</sequence>
<dbReference type="Pfam" id="PF07398">
    <property type="entry name" value="MDMPI_C"/>
    <property type="match status" value="1"/>
</dbReference>
<dbReference type="InterPro" id="IPR017517">
    <property type="entry name" value="Maleyloyr_isom"/>
</dbReference>